<keyword evidence="3" id="KW-0810">Translation regulation</keyword>
<dbReference type="AlphaFoldDB" id="A0A1W1BC38"/>
<keyword evidence="2" id="KW-1005">Bacterial flagellum biogenesis</keyword>
<accession>A0A1W1BC38</accession>
<keyword evidence="4" id="KW-0966">Cell projection</keyword>
<keyword evidence="1" id="KW-0963">Cytoplasm</keyword>
<dbReference type="InterPro" id="IPR003775">
    <property type="entry name" value="Flagellar_assembly_factor_FliW"/>
</dbReference>
<name>A0A1W1BC38_9ZZZZ</name>
<dbReference type="Gene3D" id="2.30.290.10">
    <property type="entry name" value="BH3618-like"/>
    <property type="match status" value="1"/>
</dbReference>
<protein>
    <submittedName>
        <fullName evidence="4">Flagellar assembly factor FliW</fullName>
    </submittedName>
</protein>
<dbReference type="PANTHER" id="PTHR39190">
    <property type="entry name" value="FLAGELLAR ASSEMBLY FACTOR FLIW"/>
    <property type="match status" value="1"/>
</dbReference>
<dbReference type="Pfam" id="PF02623">
    <property type="entry name" value="FliW"/>
    <property type="match status" value="1"/>
</dbReference>
<sequence length="128" mass="14796">MSYEVKGHILGFDKTRYVDIVKIDELFATMQDRENEAISFTLINPYPLREYSFEVPAAIQALLELKEDSNLFVYNIVVIQKPLEESRINFLAPIIINEDNKTVAQVVLDPRNYPDFGIATPIKEFIKE</sequence>
<dbReference type="GO" id="GO:0006417">
    <property type="term" value="P:regulation of translation"/>
    <property type="evidence" value="ECO:0007669"/>
    <property type="project" value="UniProtKB-KW"/>
</dbReference>
<dbReference type="NCBIfam" id="NF009790">
    <property type="entry name" value="PRK13282.1"/>
    <property type="match status" value="1"/>
</dbReference>
<evidence type="ECO:0000313" key="4">
    <source>
        <dbReference type="EMBL" id="SFV51170.1"/>
    </source>
</evidence>
<dbReference type="SUPFAM" id="SSF141457">
    <property type="entry name" value="BH3618-like"/>
    <property type="match status" value="1"/>
</dbReference>
<dbReference type="PANTHER" id="PTHR39190:SF1">
    <property type="entry name" value="FLAGELLAR ASSEMBLY FACTOR FLIW"/>
    <property type="match status" value="1"/>
</dbReference>
<dbReference type="InterPro" id="IPR024046">
    <property type="entry name" value="Flagellar_assmbl_FliW_dom_sf"/>
</dbReference>
<dbReference type="EMBL" id="FPHB01000013">
    <property type="protein sequence ID" value="SFV51170.1"/>
    <property type="molecule type" value="Genomic_DNA"/>
</dbReference>
<dbReference type="HAMAP" id="MF_01185">
    <property type="entry name" value="FliW"/>
    <property type="match status" value="1"/>
</dbReference>
<keyword evidence="4" id="KW-0969">Cilium</keyword>
<proteinExistence type="inferred from homology"/>
<keyword evidence="4" id="KW-0282">Flagellum</keyword>
<evidence type="ECO:0000256" key="1">
    <source>
        <dbReference type="ARBA" id="ARBA00022490"/>
    </source>
</evidence>
<evidence type="ECO:0000256" key="3">
    <source>
        <dbReference type="ARBA" id="ARBA00022845"/>
    </source>
</evidence>
<reference evidence="4" key="1">
    <citation type="submission" date="2016-10" db="EMBL/GenBank/DDBJ databases">
        <authorList>
            <person name="de Groot N.N."/>
        </authorList>
    </citation>
    <scope>NUCLEOTIDE SEQUENCE</scope>
</reference>
<evidence type="ECO:0000256" key="2">
    <source>
        <dbReference type="ARBA" id="ARBA00022795"/>
    </source>
</evidence>
<dbReference type="GO" id="GO:0044780">
    <property type="term" value="P:bacterial-type flagellum assembly"/>
    <property type="evidence" value="ECO:0007669"/>
    <property type="project" value="InterPro"/>
</dbReference>
<organism evidence="4">
    <name type="scientific">hydrothermal vent metagenome</name>
    <dbReference type="NCBI Taxonomy" id="652676"/>
    <lineage>
        <taxon>unclassified sequences</taxon>
        <taxon>metagenomes</taxon>
        <taxon>ecological metagenomes</taxon>
    </lineage>
</organism>
<gene>
    <name evidence="4" type="ORF">MNB_SM-7-141</name>
</gene>